<dbReference type="OrthoDB" id="2789670at2759"/>
<dbReference type="AlphaFoldDB" id="A0A9P0DT05"/>
<dbReference type="PROSITE" id="PS00086">
    <property type="entry name" value="CYTOCHROME_P450"/>
    <property type="match status" value="1"/>
</dbReference>
<sequence>MISILRYILYILLSLPLLVYLRRKWLFSYWTRKGLQTAEPTNTKEVGLPEPEYVKVMHHYRRFKTKGEKHFGIYQRQSPSYVPINLDIIKSMLTTDFNHFRNHGFFSNVDDEPLTANLFNLNDDQWRVMRAKLTPTFTSGKMKMMFHTIVDRTSGLEELISTFATDKKPMEVKDVMSRFTTDVIGNVAFGIDCNTMKNPDSEFAYYAKQIMQLGHRNKGMIGNLLRSILPPWLFLKLGFKLMGKELGDFFFDLVANAIEYREKNNIVRKDFLHLMIQLKNLGKLSDDDKIVIKSSNGDGLTLKQVTAQCFVFFTAGFDTSSTTMMFSLLELALNPNVQDKLRDEINRVLDKHDGKITYEAVMEMEYLDKVIAESLRLFPPLPVLPRRCTEDYHVPGTNVVIEKGTAVSVPLYSIHHDEEYFPDPEKFDPERFSEEFKSTRHPFAYMPFGEGPRACIGLRFGKLQSKVGLISVIKNFKVTVNEKTTLPIKFYPSFLIFVAGGIWLDVEKLK</sequence>
<dbReference type="GO" id="GO:0020037">
    <property type="term" value="F:heme binding"/>
    <property type="evidence" value="ECO:0007669"/>
    <property type="project" value="InterPro"/>
</dbReference>
<evidence type="ECO:0000256" key="13">
    <source>
        <dbReference type="PIRSR" id="PIRSR602401-1"/>
    </source>
</evidence>
<keyword evidence="16" id="KW-1185">Reference proteome</keyword>
<evidence type="ECO:0000256" key="14">
    <source>
        <dbReference type="RuleBase" id="RU000461"/>
    </source>
</evidence>
<dbReference type="InterPro" id="IPR017972">
    <property type="entry name" value="Cyt_P450_CS"/>
</dbReference>
<gene>
    <name evidence="15" type="ORF">PHAECO_LOCUS11451</name>
</gene>
<evidence type="ECO:0000256" key="9">
    <source>
        <dbReference type="ARBA" id="ARBA00023002"/>
    </source>
</evidence>
<protein>
    <recommendedName>
        <fullName evidence="17">Cytochrome P450</fullName>
    </recommendedName>
</protein>
<evidence type="ECO:0008006" key="17">
    <source>
        <dbReference type="Google" id="ProtNLM"/>
    </source>
</evidence>
<dbReference type="CDD" id="cd11056">
    <property type="entry name" value="CYP6-like"/>
    <property type="match status" value="1"/>
</dbReference>
<dbReference type="FunFam" id="1.10.630.10:FF:000042">
    <property type="entry name" value="Cytochrome P450"/>
    <property type="match status" value="1"/>
</dbReference>
<evidence type="ECO:0000313" key="15">
    <source>
        <dbReference type="EMBL" id="CAH1175620.1"/>
    </source>
</evidence>
<keyword evidence="9 14" id="KW-0560">Oxidoreductase</keyword>
<evidence type="ECO:0000256" key="2">
    <source>
        <dbReference type="ARBA" id="ARBA00004174"/>
    </source>
</evidence>
<dbReference type="Proteomes" id="UP001153737">
    <property type="component" value="Chromosome 7"/>
</dbReference>
<dbReference type="Pfam" id="PF00067">
    <property type="entry name" value="p450"/>
    <property type="match status" value="1"/>
</dbReference>
<dbReference type="InterPro" id="IPR050476">
    <property type="entry name" value="Insect_CytP450_Detox"/>
</dbReference>
<dbReference type="InterPro" id="IPR002401">
    <property type="entry name" value="Cyt_P450_E_grp-I"/>
</dbReference>
<dbReference type="PANTHER" id="PTHR24292:SF100">
    <property type="entry name" value="CYTOCHROME P450 6A16, ISOFORM B-RELATED"/>
    <property type="match status" value="1"/>
</dbReference>
<evidence type="ECO:0000256" key="5">
    <source>
        <dbReference type="ARBA" id="ARBA00022617"/>
    </source>
</evidence>
<dbReference type="PANTHER" id="PTHR24292">
    <property type="entry name" value="CYTOCHROME P450"/>
    <property type="match status" value="1"/>
</dbReference>
<dbReference type="GO" id="GO:0005789">
    <property type="term" value="C:endoplasmic reticulum membrane"/>
    <property type="evidence" value="ECO:0007669"/>
    <property type="project" value="UniProtKB-SubCell"/>
</dbReference>
<dbReference type="InterPro" id="IPR001128">
    <property type="entry name" value="Cyt_P450"/>
</dbReference>
<keyword evidence="12" id="KW-0472">Membrane</keyword>
<keyword evidence="8" id="KW-0492">Microsome</keyword>
<evidence type="ECO:0000256" key="6">
    <source>
        <dbReference type="ARBA" id="ARBA00022723"/>
    </source>
</evidence>
<accession>A0A9P0DT05</accession>
<dbReference type="PRINTS" id="PR00463">
    <property type="entry name" value="EP450I"/>
</dbReference>
<evidence type="ECO:0000256" key="3">
    <source>
        <dbReference type="ARBA" id="ARBA00004406"/>
    </source>
</evidence>
<dbReference type="EMBL" id="OU896713">
    <property type="protein sequence ID" value="CAH1175620.1"/>
    <property type="molecule type" value="Genomic_DNA"/>
</dbReference>
<dbReference type="SUPFAM" id="SSF48264">
    <property type="entry name" value="Cytochrome P450"/>
    <property type="match status" value="1"/>
</dbReference>
<feature type="binding site" description="axial binding residue" evidence="13">
    <location>
        <position position="455"/>
    </location>
    <ligand>
        <name>heme</name>
        <dbReference type="ChEBI" id="CHEBI:30413"/>
    </ligand>
    <ligandPart>
        <name>Fe</name>
        <dbReference type="ChEBI" id="CHEBI:18248"/>
    </ligandPart>
</feature>
<dbReference type="InterPro" id="IPR036396">
    <property type="entry name" value="Cyt_P450_sf"/>
</dbReference>
<keyword evidence="6 13" id="KW-0479">Metal-binding</keyword>
<keyword evidence="5 13" id="KW-0349">Heme</keyword>
<keyword evidence="11 14" id="KW-0503">Monooxygenase</keyword>
<evidence type="ECO:0000256" key="10">
    <source>
        <dbReference type="ARBA" id="ARBA00023004"/>
    </source>
</evidence>
<proteinExistence type="inferred from homology"/>
<reference evidence="15" key="2">
    <citation type="submission" date="2022-10" db="EMBL/GenBank/DDBJ databases">
        <authorList>
            <consortium name="ENA_rothamsted_submissions"/>
            <consortium name="culmorum"/>
            <person name="King R."/>
        </authorList>
    </citation>
    <scope>NUCLEOTIDE SEQUENCE</scope>
</reference>
<keyword evidence="7" id="KW-0256">Endoplasmic reticulum</keyword>
<dbReference type="Gene3D" id="1.10.630.10">
    <property type="entry name" value="Cytochrome P450"/>
    <property type="match status" value="1"/>
</dbReference>
<reference evidence="15" key="1">
    <citation type="submission" date="2022-01" db="EMBL/GenBank/DDBJ databases">
        <authorList>
            <person name="King R."/>
        </authorList>
    </citation>
    <scope>NUCLEOTIDE SEQUENCE</scope>
</reference>
<evidence type="ECO:0000313" key="16">
    <source>
        <dbReference type="Proteomes" id="UP001153737"/>
    </source>
</evidence>
<evidence type="ECO:0000256" key="7">
    <source>
        <dbReference type="ARBA" id="ARBA00022824"/>
    </source>
</evidence>
<comment type="subcellular location">
    <subcellularLocation>
        <location evidence="3">Endoplasmic reticulum membrane</location>
        <topology evidence="3">Peripheral membrane protein</topology>
    </subcellularLocation>
    <subcellularLocation>
        <location evidence="2">Microsome membrane</location>
        <topology evidence="2">Peripheral membrane protein</topology>
    </subcellularLocation>
</comment>
<comment type="similarity">
    <text evidence="4 14">Belongs to the cytochrome P450 family.</text>
</comment>
<dbReference type="PRINTS" id="PR00385">
    <property type="entry name" value="P450"/>
</dbReference>
<keyword evidence="10 13" id="KW-0408">Iron</keyword>
<evidence type="ECO:0000256" key="1">
    <source>
        <dbReference type="ARBA" id="ARBA00001971"/>
    </source>
</evidence>
<comment type="cofactor">
    <cofactor evidence="1 13">
        <name>heme</name>
        <dbReference type="ChEBI" id="CHEBI:30413"/>
    </cofactor>
</comment>
<dbReference type="GO" id="GO:0005506">
    <property type="term" value="F:iron ion binding"/>
    <property type="evidence" value="ECO:0007669"/>
    <property type="project" value="InterPro"/>
</dbReference>
<name>A0A9P0DT05_PHACE</name>
<dbReference type="GO" id="GO:0004497">
    <property type="term" value="F:monooxygenase activity"/>
    <property type="evidence" value="ECO:0007669"/>
    <property type="project" value="UniProtKB-KW"/>
</dbReference>
<organism evidence="15 16">
    <name type="scientific">Phaedon cochleariae</name>
    <name type="common">Mustard beetle</name>
    <dbReference type="NCBI Taxonomy" id="80249"/>
    <lineage>
        <taxon>Eukaryota</taxon>
        <taxon>Metazoa</taxon>
        <taxon>Ecdysozoa</taxon>
        <taxon>Arthropoda</taxon>
        <taxon>Hexapoda</taxon>
        <taxon>Insecta</taxon>
        <taxon>Pterygota</taxon>
        <taxon>Neoptera</taxon>
        <taxon>Endopterygota</taxon>
        <taxon>Coleoptera</taxon>
        <taxon>Polyphaga</taxon>
        <taxon>Cucujiformia</taxon>
        <taxon>Chrysomeloidea</taxon>
        <taxon>Chrysomelidae</taxon>
        <taxon>Chrysomelinae</taxon>
        <taxon>Chrysomelini</taxon>
        <taxon>Phaedon</taxon>
    </lineage>
</organism>
<evidence type="ECO:0000256" key="12">
    <source>
        <dbReference type="ARBA" id="ARBA00023136"/>
    </source>
</evidence>
<evidence type="ECO:0000256" key="8">
    <source>
        <dbReference type="ARBA" id="ARBA00022848"/>
    </source>
</evidence>
<evidence type="ECO:0000256" key="11">
    <source>
        <dbReference type="ARBA" id="ARBA00023033"/>
    </source>
</evidence>
<evidence type="ECO:0000256" key="4">
    <source>
        <dbReference type="ARBA" id="ARBA00010617"/>
    </source>
</evidence>
<dbReference type="GO" id="GO:0016705">
    <property type="term" value="F:oxidoreductase activity, acting on paired donors, with incorporation or reduction of molecular oxygen"/>
    <property type="evidence" value="ECO:0007669"/>
    <property type="project" value="InterPro"/>
</dbReference>